<dbReference type="KEGG" id="mflg:ABS361_03310"/>
<dbReference type="Pfam" id="PF11974">
    <property type="entry name" value="bMG3"/>
    <property type="match status" value="1"/>
</dbReference>
<keyword evidence="2" id="KW-0732">Signal</keyword>
<dbReference type="Pfam" id="PF01835">
    <property type="entry name" value="MG2"/>
    <property type="match status" value="1"/>
</dbReference>
<evidence type="ECO:0000259" key="4">
    <source>
        <dbReference type="SMART" id="SM01360"/>
    </source>
</evidence>
<dbReference type="InterPro" id="IPR041246">
    <property type="entry name" value="Bact_MG10"/>
</dbReference>
<dbReference type="InterPro" id="IPR021868">
    <property type="entry name" value="Alpha_2_Macroglob_MG3"/>
</dbReference>
<dbReference type="InterPro" id="IPR041203">
    <property type="entry name" value="Bact_A2M_MG5"/>
</dbReference>
<dbReference type="InterPro" id="IPR011990">
    <property type="entry name" value="TPR-like_helical_dom_sf"/>
</dbReference>
<dbReference type="InterPro" id="IPR026284">
    <property type="entry name" value="A2MG_proteobact"/>
</dbReference>
<dbReference type="Gene3D" id="2.60.40.1930">
    <property type="match status" value="1"/>
</dbReference>
<dbReference type="PANTHER" id="PTHR40094">
    <property type="entry name" value="ALPHA-2-MACROGLOBULIN HOMOLOG"/>
    <property type="match status" value="1"/>
</dbReference>
<evidence type="ECO:0000256" key="2">
    <source>
        <dbReference type="ARBA" id="ARBA00022729"/>
    </source>
</evidence>
<feature type="domain" description="Alpha-2-macroglobulin" evidence="4">
    <location>
        <begin position="1072"/>
        <end position="1160"/>
    </location>
</feature>
<protein>
    <submittedName>
        <fullName evidence="5">Alpha-2-macroglobulin</fullName>
    </submittedName>
</protein>
<dbReference type="InterPro" id="IPR001599">
    <property type="entry name" value="Macroglobln_a2"/>
</dbReference>
<organism evidence="5">
    <name type="scientific">Methyloraptor flagellatus</name>
    <dbReference type="NCBI Taxonomy" id="3162530"/>
    <lineage>
        <taxon>Bacteria</taxon>
        <taxon>Pseudomonadati</taxon>
        <taxon>Pseudomonadota</taxon>
        <taxon>Alphaproteobacteria</taxon>
        <taxon>Hyphomicrobiales</taxon>
        <taxon>Ancalomicrobiaceae</taxon>
        <taxon>Methyloraptor</taxon>
    </lineage>
</organism>
<evidence type="ECO:0000259" key="3">
    <source>
        <dbReference type="SMART" id="SM01359"/>
    </source>
</evidence>
<dbReference type="SUPFAM" id="SSF48239">
    <property type="entry name" value="Terpenoid cyclases/Protein prenyltransferases"/>
    <property type="match status" value="1"/>
</dbReference>
<dbReference type="SMART" id="SM01360">
    <property type="entry name" value="A2M"/>
    <property type="match status" value="1"/>
</dbReference>
<dbReference type="GO" id="GO:0004866">
    <property type="term" value="F:endopeptidase inhibitor activity"/>
    <property type="evidence" value="ECO:0007669"/>
    <property type="project" value="InterPro"/>
</dbReference>
<dbReference type="Pfam" id="PF17962">
    <property type="entry name" value="bMG6"/>
    <property type="match status" value="1"/>
</dbReference>
<name>A0AAU7XE25_9HYPH</name>
<accession>A0AAU7XE25</accession>
<dbReference type="Pfam" id="PF00207">
    <property type="entry name" value="A2M"/>
    <property type="match status" value="1"/>
</dbReference>
<dbReference type="InterPro" id="IPR041462">
    <property type="entry name" value="Bact_A2M_MG6"/>
</dbReference>
<dbReference type="Pfam" id="PF17973">
    <property type="entry name" value="bMG10"/>
    <property type="match status" value="1"/>
</dbReference>
<dbReference type="CDD" id="cd02891">
    <property type="entry name" value="A2M_like"/>
    <property type="match status" value="1"/>
</dbReference>
<dbReference type="Pfam" id="PF21142">
    <property type="entry name" value="A2M_bMG2"/>
    <property type="match status" value="1"/>
</dbReference>
<dbReference type="SMART" id="SM01419">
    <property type="entry name" value="Thiol-ester_cl"/>
    <property type="match status" value="1"/>
</dbReference>
<comment type="similarity">
    <text evidence="1">Belongs to the protease inhibitor I39 (alpha-2-macroglobulin) family. Bacterial alpha-2-macroglobulin subfamily.</text>
</comment>
<dbReference type="InterPro" id="IPR002890">
    <property type="entry name" value="MG2"/>
</dbReference>
<dbReference type="GO" id="GO:0005615">
    <property type="term" value="C:extracellular space"/>
    <property type="evidence" value="ECO:0007669"/>
    <property type="project" value="InterPro"/>
</dbReference>
<dbReference type="RefSeq" id="WP_407050418.1">
    <property type="nucleotide sequence ID" value="NZ_CP158568.1"/>
</dbReference>
<reference evidence="5" key="1">
    <citation type="submission" date="2024-06" db="EMBL/GenBank/DDBJ databases">
        <title>Methylostella associata gen. nov., sp. nov., a novel Ancalomicrobiaceae-affiliated facultatively methylotrophic bacteria that feed on methanotrophs of the genus Methylococcus.</title>
        <authorList>
            <person name="Saltykova V."/>
            <person name="Danilova O.V."/>
            <person name="Oshkin I.Y."/>
            <person name="Belova S.E."/>
            <person name="Pimenov N.V."/>
            <person name="Dedysh S.N."/>
        </authorList>
    </citation>
    <scope>NUCLEOTIDE SEQUENCE</scope>
    <source>
        <strain evidence="5">S20</strain>
    </source>
</reference>
<dbReference type="Pfam" id="PF07678">
    <property type="entry name" value="TED_complement"/>
    <property type="match status" value="1"/>
</dbReference>
<dbReference type="InterPro" id="IPR047565">
    <property type="entry name" value="Alpha-macroglob_thiol-ester_cl"/>
</dbReference>
<dbReference type="InterPro" id="IPR008930">
    <property type="entry name" value="Terpenoid_cyclase/PrenylTrfase"/>
</dbReference>
<proteinExistence type="inferred from homology"/>
<evidence type="ECO:0000313" key="5">
    <source>
        <dbReference type="EMBL" id="XBY45326.1"/>
    </source>
</evidence>
<dbReference type="Gene3D" id="1.25.40.10">
    <property type="entry name" value="Tetratricopeptide repeat domain"/>
    <property type="match status" value="1"/>
</dbReference>
<dbReference type="Pfam" id="PF17972">
    <property type="entry name" value="bMG5"/>
    <property type="match status" value="1"/>
</dbReference>
<dbReference type="InterPro" id="IPR011626">
    <property type="entry name" value="Alpha-macroglobulin_TED"/>
</dbReference>
<dbReference type="Pfam" id="PF07703">
    <property type="entry name" value="A2M_BRD"/>
    <property type="match status" value="1"/>
</dbReference>
<dbReference type="EMBL" id="CP158568">
    <property type="protein sequence ID" value="XBY45326.1"/>
    <property type="molecule type" value="Genomic_DNA"/>
</dbReference>
<dbReference type="InterPro" id="IPR051802">
    <property type="entry name" value="YfhM-like"/>
</dbReference>
<feature type="domain" description="Alpha-2-macroglobulin bait region" evidence="3">
    <location>
        <begin position="867"/>
        <end position="1011"/>
    </location>
</feature>
<dbReference type="PANTHER" id="PTHR40094:SF1">
    <property type="entry name" value="UBIQUITIN DOMAIN-CONTAINING PROTEIN"/>
    <property type="match status" value="1"/>
</dbReference>
<sequence>MLVLLSAWPAFAEKAYVRDALASDAVRLETKLKGQVGSGQNATQLKADGDRAWGARNWGQAYDIYARLVVVEPKNWQAWSRLGFAAGSLAAASNNDYSKKYQYQNDANAAAYLGYQRATAKGDEAIALAVLGATLSVSESYRNALDAYRISLELVDNPDVRATYTALREKHGFRLIDYKVDSDAASPRACFNFSEELAKGKVDYTPFVVVSGIATPAVTAEGQQLCVDGLEHGKKYGIVLRQGIPSAVHETLLKSADYDIYVRDRSAQVRFTGKNYVLPSTGQEGLPVVSVNTQKVEIEVYRYGDRSLLPTVRGEEFLKSLDGVQVNRIATEKGFKVWSGAMDVQMVLNQDVVTAFPVLEAVGKLEPGIYVMTAKPPGPPKQPNEDGEVYDYDSRATQWFIVSDLGLTALSGGDGVTVLVRSLTSAKPVAGVEMRLVARNNEVLATKKTDDLGRVRFEPGLTRGTGGMAPGIVVAADGKGDYGFLDLVQAAFDLTDRGVKGRVAPVGLDGFLYTERGVYRSGETVYVTALLRDTKGAAVPSVPLTLVAQRPDGVEYRRQVVEDQGAGGRAWAVNLISGLPTGTWRVKAYADPKRPPVGETSFLLEDYVPERIELGLTPKAAFLRPGEPAIIDVDAKFLYGAPGADLELRGDVTIDAAGTTTVPGLEKYAIGLDDETFQSVTKELEEPGTTDENGKASVTVPIPEVKTTRPVVAKVDLTVTESGGRAVDHVVTIPILPTGNVIGVRKLFDDGGLTEGGTAGFDVVMATGDGKRLERKGLKWQLLKVDKRYTWFNTDGKWDYEVVRATRRLADGRIDVGTTDPTRVTVPVDWGSYRLEVRAEDGDGAVTSVSFAVGWAGSDKADAPDVLDVALDKTSFAAGESVNVRLSPRFAGQATVAVVSDKIETLQVVDIAPGGTTVSFKADPAWGSGAYVLAMAHRPLDKAAKRLPGRAMGVAWFAIDKASRTIDVSLGVPQTMRPRGTMHVPVKLAGLTAGEEAQVVVSAVDVGILNLTHYQAPDPNAFYQGQMQLSSEVRDLYGFLIDGMQGTRGAIKAGGDSAPTFDTSPPKEAPLARYSGVVKVGADGTADIPFDIPAFNGTVRVMAVAWSASKLGHAQADVIVRDAVVLQATLPRFLSIGDQSRFFMAIDNVEGPAGDYRVDLDIRGPIVVAADSLRSTVKLAAKGRGALSIPVTAAGVGTAVVDVRLSGPGIDALQTLSLKVQPSTPEVYRRSVRPLAPGASLTVSSDLTADFVPGTGSVSVAVTPYSALDVPGLLKALDRYPYGCTEQIVSRALPLLYVNKLASEESLALDDKVDQRIRDAVDRVMTRQDSNGSFGLWTPGGDDTWLDAYVADFLTRARERGFAVPTKAFELALDRLRNFVANTQDPTADNAADLAYAAYVLARNGRPVMGDLRYLTDQKLSVFWSPLSRAQLGAGLAMLGDRSRALPVFQSALDVLAVAKGPRAWRSDYGSVLRDGAGIMALMAESGQGTATFQKAVATVDQTRADQRYTSTQENAWMVLAAFALMKDSDKLSLNVDGEAKTGAFAKTWTAGALEGRTITIANTSSLPAQMVVTSVGHPLLPDQPAAEGYQVERTYHKLDGTKVDPSTVRQTDRLVVVLKVTEQKASRARIMLVDHLPAGFEIDNPKLVDSAEMTAFSWMKTAEEPTHTEYRDDRFVAVYERQQTQSAFFHVAYVVRAVSPGRYIHPPAVVEDMYRPERYGRTAFGQVEVTPAK</sequence>
<evidence type="ECO:0000256" key="1">
    <source>
        <dbReference type="ARBA" id="ARBA00010556"/>
    </source>
</evidence>
<dbReference type="SMART" id="SM01359">
    <property type="entry name" value="A2M_N_2"/>
    <property type="match status" value="1"/>
</dbReference>
<dbReference type="InterPro" id="IPR011625">
    <property type="entry name" value="A2M_N_BRD"/>
</dbReference>
<dbReference type="PIRSF" id="PIRSF038980">
    <property type="entry name" value="A2M_bac"/>
    <property type="match status" value="1"/>
</dbReference>
<dbReference type="InterPro" id="IPR049120">
    <property type="entry name" value="A2M_bMG2"/>
</dbReference>
<dbReference type="Gene3D" id="1.50.10.20">
    <property type="match status" value="1"/>
</dbReference>
<gene>
    <name evidence="5" type="ORF">ABS361_03310</name>
</gene>